<name>A0A017HPU5_9RHOB</name>
<dbReference type="Gene3D" id="1.10.10.60">
    <property type="entry name" value="Homeodomain-like"/>
    <property type="match status" value="1"/>
</dbReference>
<dbReference type="PANTHER" id="PTHR11019">
    <property type="entry name" value="HTH-TYPE TRANSCRIPTIONAL REGULATOR NIMR"/>
    <property type="match status" value="1"/>
</dbReference>
<accession>A0A017HPU5</accession>
<dbReference type="PANTHER" id="PTHR11019:SF199">
    <property type="entry name" value="HTH-TYPE TRANSCRIPTIONAL REGULATOR NIMR"/>
    <property type="match status" value="1"/>
</dbReference>
<dbReference type="InterPro" id="IPR009057">
    <property type="entry name" value="Homeodomain-like_sf"/>
</dbReference>
<dbReference type="HOGENOM" id="CLU_000445_87_1_5"/>
<evidence type="ECO:0000259" key="4">
    <source>
        <dbReference type="PROSITE" id="PS01124"/>
    </source>
</evidence>
<gene>
    <name evidence="5" type="ORF">Rumeso_02248</name>
</gene>
<organism evidence="5 6">
    <name type="scientific">Rubellimicrobium mesophilum DSM 19309</name>
    <dbReference type="NCBI Taxonomy" id="442562"/>
    <lineage>
        <taxon>Bacteria</taxon>
        <taxon>Pseudomonadati</taxon>
        <taxon>Pseudomonadota</taxon>
        <taxon>Alphaproteobacteria</taxon>
        <taxon>Rhodobacterales</taxon>
        <taxon>Roseobacteraceae</taxon>
        <taxon>Rubellimicrobium</taxon>
    </lineage>
</organism>
<dbReference type="PROSITE" id="PS00041">
    <property type="entry name" value="HTH_ARAC_FAMILY_1"/>
    <property type="match status" value="1"/>
</dbReference>
<evidence type="ECO:0000256" key="3">
    <source>
        <dbReference type="ARBA" id="ARBA00023163"/>
    </source>
</evidence>
<dbReference type="RefSeq" id="WP_037278178.1">
    <property type="nucleotide sequence ID" value="NZ_KK088554.1"/>
</dbReference>
<dbReference type="OrthoDB" id="9816011at2"/>
<dbReference type="InterPro" id="IPR020449">
    <property type="entry name" value="Tscrpt_reg_AraC-type_HTH"/>
</dbReference>
<dbReference type="InterPro" id="IPR018060">
    <property type="entry name" value="HTH_AraC"/>
</dbReference>
<evidence type="ECO:0000313" key="6">
    <source>
        <dbReference type="Proteomes" id="UP000019666"/>
    </source>
</evidence>
<dbReference type="SMART" id="SM00342">
    <property type="entry name" value="HTH_ARAC"/>
    <property type="match status" value="1"/>
</dbReference>
<sequence length="250" mass="27097">MTATEAQVVARVFEPAPAQRFQMPCHYLLHAEQGALLLEAGGLRWTLPPARAALVAADEPVLVSLPQRVVACSALFSPSFVSDPPTPLSVFDMSPLGRELLKALRGVDGHETLDSHATALFRALAEVAWALSRTPSPAVMPVARSPQLRRALALMEARLDQDQGFEALAAEVALSPRSLARRFSGEMALTWRQALRRLRMVRAVELLAQDGLSITEVGMSVGYASLSAFNAAFRDFAGQTPSDYRASFRS</sequence>
<proteinExistence type="predicted"/>
<dbReference type="PROSITE" id="PS01124">
    <property type="entry name" value="HTH_ARAC_FAMILY_2"/>
    <property type="match status" value="1"/>
</dbReference>
<dbReference type="PATRIC" id="fig|442562.3.peg.2218"/>
<evidence type="ECO:0000256" key="2">
    <source>
        <dbReference type="ARBA" id="ARBA00023125"/>
    </source>
</evidence>
<dbReference type="Proteomes" id="UP000019666">
    <property type="component" value="Unassembled WGS sequence"/>
</dbReference>
<protein>
    <submittedName>
        <fullName evidence="5">Transcriptional regulator, AraC family</fullName>
    </submittedName>
</protein>
<feature type="domain" description="HTH araC/xylS-type" evidence="4">
    <location>
        <begin position="149"/>
        <end position="247"/>
    </location>
</feature>
<comment type="caution">
    <text evidence="5">The sequence shown here is derived from an EMBL/GenBank/DDBJ whole genome shotgun (WGS) entry which is preliminary data.</text>
</comment>
<dbReference type="SUPFAM" id="SSF46689">
    <property type="entry name" value="Homeodomain-like"/>
    <property type="match status" value="2"/>
</dbReference>
<dbReference type="EMBL" id="AOSK01000057">
    <property type="protein sequence ID" value="EYD76173.1"/>
    <property type="molecule type" value="Genomic_DNA"/>
</dbReference>
<keyword evidence="1" id="KW-0805">Transcription regulation</keyword>
<dbReference type="STRING" id="442562.Rumeso_02248"/>
<dbReference type="InterPro" id="IPR018062">
    <property type="entry name" value="HTH_AraC-typ_CS"/>
</dbReference>
<dbReference type="PRINTS" id="PR00032">
    <property type="entry name" value="HTHARAC"/>
</dbReference>
<dbReference type="GO" id="GO:0003700">
    <property type="term" value="F:DNA-binding transcription factor activity"/>
    <property type="evidence" value="ECO:0007669"/>
    <property type="project" value="InterPro"/>
</dbReference>
<keyword evidence="2" id="KW-0238">DNA-binding</keyword>
<dbReference type="Pfam" id="PF12833">
    <property type="entry name" value="HTH_18"/>
    <property type="match status" value="1"/>
</dbReference>
<evidence type="ECO:0000313" key="5">
    <source>
        <dbReference type="EMBL" id="EYD76173.1"/>
    </source>
</evidence>
<keyword evidence="3" id="KW-0804">Transcription</keyword>
<evidence type="ECO:0000256" key="1">
    <source>
        <dbReference type="ARBA" id="ARBA00023015"/>
    </source>
</evidence>
<reference evidence="5 6" key="1">
    <citation type="submission" date="2013-02" db="EMBL/GenBank/DDBJ databases">
        <authorList>
            <person name="Fiebig A."/>
            <person name="Goeker M."/>
            <person name="Klenk H.-P.P."/>
        </authorList>
    </citation>
    <scope>NUCLEOTIDE SEQUENCE [LARGE SCALE GENOMIC DNA]</scope>
    <source>
        <strain evidence="5 6">DSM 19309</strain>
    </source>
</reference>
<dbReference type="AlphaFoldDB" id="A0A017HPU5"/>
<dbReference type="GO" id="GO:0043565">
    <property type="term" value="F:sequence-specific DNA binding"/>
    <property type="evidence" value="ECO:0007669"/>
    <property type="project" value="InterPro"/>
</dbReference>
<keyword evidence="6" id="KW-1185">Reference proteome</keyword>